<accession>A0A8C8DIN7</accession>
<dbReference type="SUPFAM" id="SSF57302">
    <property type="entry name" value="Snake toxin-like"/>
    <property type="match status" value="1"/>
</dbReference>
<proteinExistence type="predicted"/>
<name>A0A8C8DIN7_9TELE</name>
<sequence>MGAANETCSDGNSTCFTSVSTFQAISSFKGFNFQGCASNNSGCGVVSINTFLGTNYTTNYSCCSTDRCNTVVSAAPSSKMALSAAIGASILAFMLSM</sequence>
<reference evidence="1" key="1">
    <citation type="submission" date="2025-08" db="UniProtKB">
        <authorList>
            <consortium name="Ensembl"/>
        </authorList>
    </citation>
    <scope>IDENTIFICATION</scope>
</reference>
<dbReference type="AlphaFoldDB" id="A0A8C8DIN7"/>
<dbReference type="InterPro" id="IPR045860">
    <property type="entry name" value="Snake_toxin-like_sf"/>
</dbReference>
<dbReference type="Proteomes" id="UP000694383">
    <property type="component" value="Unplaced"/>
</dbReference>
<evidence type="ECO:0000313" key="1">
    <source>
        <dbReference type="Ensembl" id="ENSOSIP00000007940.1"/>
    </source>
</evidence>
<keyword evidence="2" id="KW-1185">Reference proteome</keyword>
<protein>
    <recommendedName>
        <fullName evidence="3">UPAR/Ly6 domain-containing protein</fullName>
    </recommendedName>
</protein>
<evidence type="ECO:0008006" key="3">
    <source>
        <dbReference type="Google" id="ProtNLM"/>
    </source>
</evidence>
<reference evidence="1" key="2">
    <citation type="submission" date="2025-09" db="UniProtKB">
        <authorList>
            <consortium name="Ensembl"/>
        </authorList>
    </citation>
    <scope>IDENTIFICATION</scope>
</reference>
<evidence type="ECO:0000313" key="2">
    <source>
        <dbReference type="Proteomes" id="UP000694383"/>
    </source>
</evidence>
<dbReference type="GeneTree" id="ENSGT00910000144759"/>
<dbReference type="Ensembl" id="ENSOSIT00000008480.1">
    <property type="protein sequence ID" value="ENSOSIP00000007940.1"/>
    <property type="gene ID" value="ENSOSIG00000005207.1"/>
</dbReference>
<organism evidence="1 2">
    <name type="scientific">Oryzias sinensis</name>
    <name type="common">Chinese medaka</name>
    <dbReference type="NCBI Taxonomy" id="183150"/>
    <lineage>
        <taxon>Eukaryota</taxon>
        <taxon>Metazoa</taxon>
        <taxon>Chordata</taxon>
        <taxon>Craniata</taxon>
        <taxon>Vertebrata</taxon>
        <taxon>Euteleostomi</taxon>
        <taxon>Actinopterygii</taxon>
        <taxon>Neopterygii</taxon>
        <taxon>Teleostei</taxon>
        <taxon>Neoteleostei</taxon>
        <taxon>Acanthomorphata</taxon>
        <taxon>Ovalentaria</taxon>
        <taxon>Atherinomorphae</taxon>
        <taxon>Beloniformes</taxon>
        <taxon>Adrianichthyidae</taxon>
        <taxon>Oryziinae</taxon>
        <taxon>Oryzias</taxon>
    </lineage>
</organism>
<dbReference type="Gene3D" id="2.10.60.10">
    <property type="entry name" value="CD59"/>
    <property type="match status" value="1"/>
</dbReference>